<protein>
    <submittedName>
        <fullName evidence="3">Bifunctional oligoribonuclease/PAP phosphatase NrnA</fullName>
    </submittedName>
</protein>
<evidence type="ECO:0000313" key="4">
    <source>
        <dbReference type="Proteomes" id="UP000812267"/>
    </source>
</evidence>
<name>A0ABS6DRY3_9MOLU</name>
<dbReference type="PANTHER" id="PTHR47618:SF1">
    <property type="entry name" value="BIFUNCTIONAL OLIGORIBONUCLEASE AND PAP PHOSPHATASE NRNA"/>
    <property type="match status" value="1"/>
</dbReference>
<reference evidence="3" key="1">
    <citation type="submission" date="2021-06" db="EMBL/GenBank/DDBJ databases">
        <title>Novel Mycoplasma species detected in California sea lions (Zalophus californianus) from the USA.</title>
        <authorList>
            <person name="Volokhov D.V."/>
            <person name="Furtak V.A."/>
            <person name="Zagorodnyaya T.A."/>
        </authorList>
    </citation>
    <scope>NUCLEOTIDE SEQUENCE [LARGE SCALE GENOMIC DNA]</scope>
    <source>
        <strain evidence="3">CSL 4779</strain>
    </source>
</reference>
<evidence type="ECO:0000259" key="1">
    <source>
        <dbReference type="Pfam" id="PF01368"/>
    </source>
</evidence>
<organism evidence="3 4">
    <name type="scientific">Mycoplasma zalophidermidis</name>
    <dbReference type="NCBI Taxonomy" id="398174"/>
    <lineage>
        <taxon>Bacteria</taxon>
        <taxon>Bacillati</taxon>
        <taxon>Mycoplasmatota</taxon>
        <taxon>Mollicutes</taxon>
        <taxon>Mycoplasmataceae</taxon>
        <taxon>Mycoplasma</taxon>
    </lineage>
</organism>
<sequence length="325" mass="36969">MQNTGRWQDAAKKIEEYDSIVIFHHVRPDGDCLGSQFGLRELLRENYPNKKVYAIGNSNGLFSNFLNLDFDEIPSDEILKKSLGVVVDANQKERIFNREVLDKNLFAETLRIDHHPNEDDLDKVTVWLEENRIAAAEMIAELAFQMKWKITEKAANFVFLGIVTDSGRFQFSDTSARTHELVAHLYKNNLNAEKIFLGLAQTTLEDLKVQSALMSSLKTKGQVAYIQVDYKTTLGLGKKPNDMARPNMIGNIKGYPIWVSFNEEESGMIRCEYRSNGPIVRNVALKWGGGGHDRASGSMISTFDDVEKVIDDCNEEVLRWQKENK</sequence>
<accession>A0ABS6DRY3</accession>
<dbReference type="InterPro" id="IPR003156">
    <property type="entry name" value="DHHA1_dom"/>
</dbReference>
<dbReference type="InterPro" id="IPR051319">
    <property type="entry name" value="Oligoribo/pAp-PDE_c-di-AMP_PDE"/>
</dbReference>
<proteinExistence type="predicted"/>
<keyword evidence="4" id="KW-1185">Reference proteome</keyword>
<dbReference type="PANTHER" id="PTHR47618">
    <property type="entry name" value="BIFUNCTIONAL OLIGORIBONUCLEASE AND PAP PHOSPHATASE NRNA"/>
    <property type="match status" value="1"/>
</dbReference>
<dbReference type="Proteomes" id="UP000812267">
    <property type="component" value="Unassembled WGS sequence"/>
</dbReference>
<comment type="caution">
    <text evidence="3">The sequence shown here is derived from an EMBL/GenBank/DDBJ whole genome shotgun (WGS) entry which is preliminary data.</text>
</comment>
<gene>
    <name evidence="3" type="ORF">KQ878_02670</name>
</gene>
<feature type="domain" description="DHHA1" evidence="2">
    <location>
        <begin position="235"/>
        <end position="315"/>
    </location>
</feature>
<evidence type="ECO:0000313" key="3">
    <source>
        <dbReference type="EMBL" id="MBU4693777.1"/>
    </source>
</evidence>
<feature type="domain" description="DDH" evidence="1">
    <location>
        <begin position="19"/>
        <end position="162"/>
    </location>
</feature>
<dbReference type="RefSeq" id="WP_216505613.1">
    <property type="nucleotide sequence ID" value="NZ_JAHMHJ010000004.1"/>
</dbReference>
<dbReference type="EMBL" id="JAHMHK010000004">
    <property type="protein sequence ID" value="MBU4693777.1"/>
    <property type="molecule type" value="Genomic_DNA"/>
</dbReference>
<evidence type="ECO:0000259" key="2">
    <source>
        <dbReference type="Pfam" id="PF02272"/>
    </source>
</evidence>
<dbReference type="Pfam" id="PF01368">
    <property type="entry name" value="DHH"/>
    <property type="match status" value="1"/>
</dbReference>
<dbReference type="Pfam" id="PF02272">
    <property type="entry name" value="DHHA1"/>
    <property type="match status" value="1"/>
</dbReference>
<dbReference type="InterPro" id="IPR001667">
    <property type="entry name" value="DDH_dom"/>
</dbReference>